<dbReference type="Gene3D" id="3.40.190.10">
    <property type="entry name" value="Periplasmic binding protein-like II"/>
    <property type="match status" value="2"/>
</dbReference>
<evidence type="ECO:0000256" key="4">
    <source>
        <dbReference type="ARBA" id="ARBA00023125"/>
    </source>
</evidence>
<dbReference type="Pfam" id="PF03466">
    <property type="entry name" value="LysR_substrate"/>
    <property type="match status" value="1"/>
</dbReference>
<reference evidence="7 8" key="1">
    <citation type="submission" date="2020-08" db="EMBL/GenBank/DDBJ databases">
        <title>Genomic Encyclopedia of Type Strains, Phase IV (KMG-IV): sequencing the most valuable type-strain genomes for metagenomic binning, comparative biology and taxonomic classification.</title>
        <authorList>
            <person name="Goeker M."/>
        </authorList>
    </citation>
    <scope>NUCLEOTIDE SEQUENCE [LARGE SCALE GENOMIC DNA]</scope>
    <source>
        <strain evidence="7 8">DSM 103737</strain>
    </source>
</reference>
<dbReference type="RefSeq" id="WP_183317764.1">
    <property type="nucleotide sequence ID" value="NZ_JACIEN010000005.1"/>
</dbReference>
<dbReference type="Proteomes" id="UP000577362">
    <property type="component" value="Unassembled WGS sequence"/>
</dbReference>
<dbReference type="PANTHER" id="PTHR30118">
    <property type="entry name" value="HTH-TYPE TRANSCRIPTIONAL REGULATOR LEUO-RELATED"/>
    <property type="match status" value="1"/>
</dbReference>
<organism evidence="7 8">
    <name type="scientific">Chelatococcus caeni</name>
    <dbReference type="NCBI Taxonomy" id="1348468"/>
    <lineage>
        <taxon>Bacteria</taxon>
        <taxon>Pseudomonadati</taxon>
        <taxon>Pseudomonadota</taxon>
        <taxon>Alphaproteobacteria</taxon>
        <taxon>Hyphomicrobiales</taxon>
        <taxon>Chelatococcaceae</taxon>
        <taxon>Chelatococcus</taxon>
    </lineage>
</organism>
<dbReference type="InterPro" id="IPR036388">
    <property type="entry name" value="WH-like_DNA-bd_sf"/>
</dbReference>
<comment type="similarity">
    <text evidence="1">Belongs to the LysR transcriptional regulatory family.</text>
</comment>
<accession>A0A840C0C4</accession>
<dbReference type="AlphaFoldDB" id="A0A840C0C4"/>
<dbReference type="InterPro" id="IPR050389">
    <property type="entry name" value="LysR-type_TF"/>
</dbReference>
<dbReference type="PROSITE" id="PS50931">
    <property type="entry name" value="HTH_LYSR"/>
    <property type="match status" value="1"/>
</dbReference>
<keyword evidence="2" id="KW-0536">Nodulation</keyword>
<evidence type="ECO:0000313" key="7">
    <source>
        <dbReference type="EMBL" id="MBB4019015.1"/>
    </source>
</evidence>
<keyword evidence="3" id="KW-0805">Transcription regulation</keyword>
<evidence type="ECO:0000259" key="6">
    <source>
        <dbReference type="PROSITE" id="PS50931"/>
    </source>
</evidence>
<dbReference type="SUPFAM" id="SSF46785">
    <property type="entry name" value="Winged helix' DNA-binding domain"/>
    <property type="match status" value="1"/>
</dbReference>
<keyword evidence="8" id="KW-1185">Reference proteome</keyword>
<dbReference type="Gene3D" id="1.10.10.10">
    <property type="entry name" value="Winged helix-like DNA-binding domain superfamily/Winged helix DNA-binding domain"/>
    <property type="match status" value="1"/>
</dbReference>
<dbReference type="PRINTS" id="PR00039">
    <property type="entry name" value="HTHLYSR"/>
</dbReference>
<protein>
    <submittedName>
        <fullName evidence="7">DNA-binding transcriptional LysR family regulator</fullName>
    </submittedName>
</protein>
<evidence type="ECO:0000256" key="5">
    <source>
        <dbReference type="ARBA" id="ARBA00023163"/>
    </source>
</evidence>
<gene>
    <name evidence="7" type="ORF">GGR16_004062</name>
</gene>
<sequence>MSSIDHFDLRSFDLNLLVAFDALMQEGTVTRAAARLKIGQPAMSHSLATLRVLMQDELFVRVGQAMQPTAKALAVAPRVRHALEQMQDAIRAEDGFDPATHQRTFRIGFSSEMELLLLPDLAALARRTAPGIRLLGRSADKNEVHHLLDNGTIDVAVGCFEPGAQRHRHQHLFGPELMCCFNAALLPLATPISLEDYHAADHALISLGQSLQGCLDEALTRAGLSLNVVMAGSEFLTILAAAAEAPLVATLPARMLRRFGARFGLTLSPLPLTFDLPAVSMVWSARSDRDAAAAWLRHGITAVLGGQNELPAAAAGPQRLRAV</sequence>
<evidence type="ECO:0000313" key="8">
    <source>
        <dbReference type="Proteomes" id="UP000577362"/>
    </source>
</evidence>
<feature type="domain" description="HTH lysR-type" evidence="6">
    <location>
        <begin position="12"/>
        <end position="69"/>
    </location>
</feature>
<dbReference type="InterPro" id="IPR000847">
    <property type="entry name" value="LysR_HTH_N"/>
</dbReference>
<dbReference type="SUPFAM" id="SSF53850">
    <property type="entry name" value="Periplasmic binding protein-like II"/>
    <property type="match status" value="1"/>
</dbReference>
<name>A0A840C0C4_9HYPH</name>
<dbReference type="InterPro" id="IPR005119">
    <property type="entry name" value="LysR_subst-bd"/>
</dbReference>
<keyword evidence="4 7" id="KW-0238">DNA-binding</keyword>
<evidence type="ECO:0000256" key="1">
    <source>
        <dbReference type="ARBA" id="ARBA00009437"/>
    </source>
</evidence>
<dbReference type="Pfam" id="PF00126">
    <property type="entry name" value="HTH_1"/>
    <property type="match status" value="1"/>
</dbReference>
<dbReference type="EMBL" id="JACIEN010000005">
    <property type="protein sequence ID" value="MBB4019015.1"/>
    <property type="molecule type" value="Genomic_DNA"/>
</dbReference>
<keyword evidence="5" id="KW-0804">Transcription</keyword>
<dbReference type="GO" id="GO:0003677">
    <property type="term" value="F:DNA binding"/>
    <property type="evidence" value="ECO:0007669"/>
    <property type="project" value="UniProtKB-KW"/>
</dbReference>
<evidence type="ECO:0000256" key="2">
    <source>
        <dbReference type="ARBA" id="ARBA00022458"/>
    </source>
</evidence>
<dbReference type="PANTHER" id="PTHR30118:SF15">
    <property type="entry name" value="TRANSCRIPTIONAL REGULATORY PROTEIN"/>
    <property type="match status" value="1"/>
</dbReference>
<comment type="caution">
    <text evidence="7">The sequence shown here is derived from an EMBL/GenBank/DDBJ whole genome shotgun (WGS) entry which is preliminary data.</text>
</comment>
<dbReference type="InterPro" id="IPR036390">
    <property type="entry name" value="WH_DNA-bd_sf"/>
</dbReference>
<evidence type="ECO:0000256" key="3">
    <source>
        <dbReference type="ARBA" id="ARBA00023015"/>
    </source>
</evidence>
<proteinExistence type="inferred from homology"/>
<dbReference type="GO" id="GO:0003700">
    <property type="term" value="F:DNA-binding transcription factor activity"/>
    <property type="evidence" value="ECO:0007669"/>
    <property type="project" value="InterPro"/>
</dbReference>